<proteinExistence type="predicted"/>
<evidence type="ECO:0000313" key="1">
    <source>
        <dbReference type="EMBL" id="RCI01362.1"/>
    </source>
</evidence>
<name>A0A367KHN2_RHIAZ</name>
<accession>A0A367KHN2</accession>
<organism evidence="1 2">
    <name type="scientific">Rhizopus azygosporus</name>
    <name type="common">Rhizopus microsporus var. azygosporus</name>
    <dbReference type="NCBI Taxonomy" id="86630"/>
    <lineage>
        <taxon>Eukaryota</taxon>
        <taxon>Fungi</taxon>
        <taxon>Fungi incertae sedis</taxon>
        <taxon>Mucoromycota</taxon>
        <taxon>Mucoromycotina</taxon>
        <taxon>Mucoromycetes</taxon>
        <taxon>Mucorales</taxon>
        <taxon>Mucorineae</taxon>
        <taxon>Rhizopodaceae</taxon>
        <taxon>Rhizopus</taxon>
    </lineage>
</organism>
<dbReference type="Proteomes" id="UP000252139">
    <property type="component" value="Unassembled WGS sequence"/>
</dbReference>
<gene>
    <name evidence="1" type="ORF">CU097_011467</name>
</gene>
<dbReference type="AlphaFoldDB" id="A0A367KHN2"/>
<dbReference type="EMBL" id="PJQL01000013">
    <property type="protein sequence ID" value="RCI01362.1"/>
    <property type="molecule type" value="Genomic_DNA"/>
</dbReference>
<reference evidence="1 2" key="1">
    <citation type="journal article" date="2018" name="G3 (Bethesda)">
        <title>Phylogenetic and Phylogenomic Definition of Rhizopus Species.</title>
        <authorList>
            <person name="Gryganskyi A.P."/>
            <person name="Golan J."/>
            <person name="Dolatabadi S."/>
            <person name="Mondo S."/>
            <person name="Robb S."/>
            <person name="Idnurm A."/>
            <person name="Muszewska A."/>
            <person name="Steczkiewicz K."/>
            <person name="Masonjones S."/>
            <person name="Liao H.L."/>
            <person name="Gajdeczka M.T."/>
            <person name="Anike F."/>
            <person name="Vuek A."/>
            <person name="Anishchenko I.M."/>
            <person name="Voigt K."/>
            <person name="de Hoog G.S."/>
            <person name="Smith M.E."/>
            <person name="Heitman J."/>
            <person name="Vilgalys R."/>
            <person name="Stajich J.E."/>
        </authorList>
    </citation>
    <scope>NUCLEOTIDE SEQUENCE [LARGE SCALE GENOMIC DNA]</scope>
    <source>
        <strain evidence="1 2">CBS 357.93</strain>
    </source>
</reference>
<dbReference type="OrthoDB" id="2221171at2759"/>
<comment type="caution">
    <text evidence="1">The sequence shown here is derived from an EMBL/GenBank/DDBJ whole genome shotgun (WGS) entry which is preliminary data.</text>
</comment>
<protein>
    <submittedName>
        <fullName evidence="1">Uncharacterized protein</fullName>
    </submittedName>
</protein>
<evidence type="ECO:0000313" key="2">
    <source>
        <dbReference type="Proteomes" id="UP000252139"/>
    </source>
</evidence>
<sequence>MSIETENDTLWLWALINCHLPSPASIQNLRDEQPELPEDIQLELETSSKIQLKNKLKQYAKETIKFEGGKWTQTGTIKKKEEKLPNSTQEIYDVKVLIQATLSWGLTSELNMSKLQLKTLTLLTMATMWRPRSDMGTLQFRDVKFQMKGGVEDEPLSVTLTARSPKEL</sequence>
<keyword evidence="2" id="KW-1185">Reference proteome</keyword>
<dbReference type="STRING" id="86630.A0A367KHN2"/>